<proteinExistence type="predicted"/>
<accession>A0ABR2K436</accession>
<gene>
    <name evidence="1" type="ORF">M9Y10_043961</name>
</gene>
<name>A0ABR2K436_9EUKA</name>
<dbReference type="Proteomes" id="UP001470230">
    <property type="component" value="Unassembled WGS sequence"/>
</dbReference>
<dbReference type="EMBL" id="JAPFFF010000008">
    <property type="protein sequence ID" value="KAK8884840.1"/>
    <property type="molecule type" value="Genomic_DNA"/>
</dbReference>
<evidence type="ECO:0000313" key="2">
    <source>
        <dbReference type="Proteomes" id="UP001470230"/>
    </source>
</evidence>
<sequence length="305" mass="35037">MKSNIDLIPLPIHPQPGPLFTNWFQTLTSILNKIVPCDILSADYKNVAIGICSLKTEVIYECESRADRASTSVYDRSDYVVRELLRTIRIQNILQNMKQISSYFANGQFYLDEKGILLNDKKQVDPFLATTFLVEIPTIISLCFTAQETIGTVNMADVLKMGDEILQYGSKRISFSLQVAASQQTIFSAIPKMLTSCLENLKVLNTKLFFSVFEQEKIFQKLIEFALQANKENQITAMNNAIECMSAYIQSSQSEPDRKQLEKDPNFVQLYKRMMDEIVNPKLKENRNNRSQFRSILYFSRMLRA</sequence>
<evidence type="ECO:0000313" key="1">
    <source>
        <dbReference type="EMBL" id="KAK8884840.1"/>
    </source>
</evidence>
<comment type="caution">
    <text evidence="1">The sequence shown here is derived from an EMBL/GenBank/DDBJ whole genome shotgun (WGS) entry which is preliminary data.</text>
</comment>
<keyword evidence="2" id="KW-1185">Reference proteome</keyword>
<protein>
    <submittedName>
        <fullName evidence="1">Uncharacterized protein</fullName>
    </submittedName>
</protein>
<organism evidence="1 2">
    <name type="scientific">Tritrichomonas musculus</name>
    <dbReference type="NCBI Taxonomy" id="1915356"/>
    <lineage>
        <taxon>Eukaryota</taxon>
        <taxon>Metamonada</taxon>
        <taxon>Parabasalia</taxon>
        <taxon>Tritrichomonadida</taxon>
        <taxon>Tritrichomonadidae</taxon>
        <taxon>Tritrichomonas</taxon>
    </lineage>
</organism>
<reference evidence="1 2" key="1">
    <citation type="submission" date="2024-04" db="EMBL/GenBank/DDBJ databases">
        <title>Tritrichomonas musculus Genome.</title>
        <authorList>
            <person name="Alves-Ferreira E."/>
            <person name="Grigg M."/>
            <person name="Lorenzi H."/>
            <person name="Galac M."/>
        </authorList>
    </citation>
    <scope>NUCLEOTIDE SEQUENCE [LARGE SCALE GENOMIC DNA]</scope>
    <source>
        <strain evidence="1 2">EAF2021</strain>
    </source>
</reference>